<sequence>MWPLWVLKSIHSPFTPTEEL</sequence>
<name>A0A0E9V0W8_ANGAN</name>
<reference evidence="1" key="2">
    <citation type="journal article" date="2015" name="Fish Shellfish Immunol.">
        <title>Early steps in the European eel (Anguilla anguilla)-Vibrio vulnificus interaction in the gills: Role of the RtxA13 toxin.</title>
        <authorList>
            <person name="Callol A."/>
            <person name="Pajuelo D."/>
            <person name="Ebbesson L."/>
            <person name="Teles M."/>
            <person name="MacKenzie S."/>
            <person name="Amaro C."/>
        </authorList>
    </citation>
    <scope>NUCLEOTIDE SEQUENCE</scope>
</reference>
<accession>A0A0E9V0W8</accession>
<reference evidence="1" key="1">
    <citation type="submission" date="2014-11" db="EMBL/GenBank/DDBJ databases">
        <authorList>
            <person name="Amaro Gonzalez C."/>
        </authorList>
    </citation>
    <scope>NUCLEOTIDE SEQUENCE</scope>
</reference>
<organism evidence="1">
    <name type="scientific">Anguilla anguilla</name>
    <name type="common">European freshwater eel</name>
    <name type="synonym">Muraena anguilla</name>
    <dbReference type="NCBI Taxonomy" id="7936"/>
    <lineage>
        <taxon>Eukaryota</taxon>
        <taxon>Metazoa</taxon>
        <taxon>Chordata</taxon>
        <taxon>Craniata</taxon>
        <taxon>Vertebrata</taxon>
        <taxon>Euteleostomi</taxon>
        <taxon>Actinopterygii</taxon>
        <taxon>Neopterygii</taxon>
        <taxon>Teleostei</taxon>
        <taxon>Anguilliformes</taxon>
        <taxon>Anguillidae</taxon>
        <taxon>Anguilla</taxon>
    </lineage>
</organism>
<proteinExistence type="predicted"/>
<evidence type="ECO:0000313" key="1">
    <source>
        <dbReference type="EMBL" id="JAH71646.1"/>
    </source>
</evidence>
<protein>
    <submittedName>
        <fullName evidence="1">Uncharacterized protein</fullName>
    </submittedName>
</protein>
<dbReference type="AlphaFoldDB" id="A0A0E9V0W8"/>
<dbReference type="EMBL" id="GBXM01036931">
    <property type="protein sequence ID" value="JAH71646.1"/>
    <property type="molecule type" value="Transcribed_RNA"/>
</dbReference>